<keyword evidence="3" id="KW-1185">Reference proteome</keyword>
<evidence type="ECO:0000256" key="1">
    <source>
        <dbReference type="SAM" id="MobiDB-lite"/>
    </source>
</evidence>
<comment type="caution">
    <text evidence="2">The sequence shown here is derived from an EMBL/GenBank/DDBJ whole genome shotgun (WGS) entry which is preliminary data.</text>
</comment>
<accession>A0A2M8M1V5</accession>
<dbReference type="AlphaFoldDB" id="A0A2M8M1V5"/>
<name>A0A2M8M1V5_9ACTN</name>
<evidence type="ECO:0000313" key="3">
    <source>
        <dbReference type="Proteomes" id="UP000230407"/>
    </source>
</evidence>
<reference evidence="2 3" key="1">
    <citation type="submission" date="2017-11" db="EMBL/GenBank/DDBJ databases">
        <title>Streptomyces carmine sp. nov., a novel actinomycete isolated from Sophora alopecuroides in Xinjiang, China.</title>
        <authorList>
            <person name="Wang Y."/>
            <person name="Luo X."/>
            <person name="Wan C."/>
            <person name="Zhang L."/>
        </authorList>
    </citation>
    <scope>NUCLEOTIDE SEQUENCE [LARGE SCALE GENOMIC DNA]</scope>
    <source>
        <strain evidence="2 3">TRM SA0054</strain>
    </source>
</reference>
<sequence>MLPRLARYVRSADSAACCFFSREDDATGPSVELWLDSTPEVRRAAADLLRSEPESPWRPVVEQDVPRPVHHPHESGRDVRDELAAVSTEFALSVPPGGEPGPKKAFDLGTSHLRGIVELLPEAARPGFLFQCWQSWSAGLSPWEREKLAAETDMRRAAVPHAPSKARLRYLDRTRRAIRHQRPGNGLPEPYLIFHQAGATHGRLGVPPAQGAAAALALRSELAERTASPVPVAASGGHA</sequence>
<feature type="compositionally biased region" description="Basic and acidic residues" evidence="1">
    <location>
        <begin position="64"/>
        <end position="78"/>
    </location>
</feature>
<feature type="region of interest" description="Disordered" evidence="1">
    <location>
        <begin position="52"/>
        <end position="78"/>
    </location>
</feature>
<gene>
    <name evidence="2" type="ORF">CUT44_08555</name>
</gene>
<protein>
    <submittedName>
        <fullName evidence="2">Uncharacterized protein</fullName>
    </submittedName>
</protein>
<dbReference type="Proteomes" id="UP000230407">
    <property type="component" value="Unassembled WGS sequence"/>
</dbReference>
<organism evidence="2 3">
    <name type="scientific">Streptomyces carminius</name>
    <dbReference type="NCBI Taxonomy" id="2665496"/>
    <lineage>
        <taxon>Bacteria</taxon>
        <taxon>Bacillati</taxon>
        <taxon>Actinomycetota</taxon>
        <taxon>Actinomycetes</taxon>
        <taxon>Kitasatosporales</taxon>
        <taxon>Streptomycetaceae</taxon>
        <taxon>Streptomyces</taxon>
    </lineage>
</organism>
<dbReference type="EMBL" id="PGGW01000023">
    <property type="protein sequence ID" value="PJE98189.1"/>
    <property type="molecule type" value="Genomic_DNA"/>
</dbReference>
<proteinExistence type="predicted"/>
<evidence type="ECO:0000313" key="2">
    <source>
        <dbReference type="EMBL" id="PJE98189.1"/>
    </source>
</evidence>